<keyword evidence="3" id="KW-1185">Reference proteome</keyword>
<dbReference type="RefSeq" id="XP_014161699.1">
    <property type="nucleotide sequence ID" value="XM_014306224.1"/>
</dbReference>
<feature type="transmembrane region" description="Helical" evidence="1">
    <location>
        <begin position="12"/>
        <end position="30"/>
    </location>
</feature>
<gene>
    <name evidence="2" type="ORF">SARC_00054</name>
</gene>
<protein>
    <submittedName>
        <fullName evidence="2">Uncharacterized protein</fullName>
    </submittedName>
</protein>
<keyword evidence="1" id="KW-1133">Transmembrane helix</keyword>
<keyword evidence="1" id="KW-0472">Membrane</keyword>
<proteinExistence type="predicted"/>
<accession>A0A0L0GFJ2</accession>
<dbReference type="InterPro" id="IPR036514">
    <property type="entry name" value="SGNH_hydro_sf"/>
</dbReference>
<evidence type="ECO:0000313" key="2">
    <source>
        <dbReference type="EMBL" id="KNC87797.1"/>
    </source>
</evidence>
<dbReference type="Gene3D" id="3.40.50.1110">
    <property type="entry name" value="SGNH hydrolase"/>
    <property type="match status" value="1"/>
</dbReference>
<evidence type="ECO:0000313" key="3">
    <source>
        <dbReference type="Proteomes" id="UP000054560"/>
    </source>
</evidence>
<sequence>MGMGSRVSTCKLLGLIAIFVVSSYHLYMSLGSINSSFNADLSVEGVEKAFDYVLVPVKNDTGVLCYVNIRCEYEVGLRFLDNSTVASVDWSELVFSTLVLSNSTAFNGHFQYIADSNGVGNYKIEFTPRTYGMHDIMPRLLYSNRTAALNPSDLRQTSAHGGDANSKYLGLLPSNKILEVMVLAANVSHQENVLTTECLRNNTDDTTGHWVIQPNGGSQCVGRTVFSYDKQFNMKECETYDRPCRPLWHNAECDYPTLSSSLVTACLSRWNIHMFGDSVTRQMVSSLGHAFPSTVRSLQANETSLYPWEGYSNPRKMEFPKLFNETSRTALLALIGDKRWRTDRDVVVFNAGLHDVAFSTAEEYASYLPVVLEAMIAANFKHLIFRMTTSIHPHMIPGGPIDKHWKFTTVRVEEFNNIAIKAIKTLNKLNYGSTKTRIAIINADKMTASRSDGVLFQDMRHFCPILMLEMWSVLFHKICDT</sequence>
<evidence type="ECO:0000256" key="1">
    <source>
        <dbReference type="SAM" id="Phobius"/>
    </source>
</evidence>
<reference evidence="2 3" key="1">
    <citation type="submission" date="2011-02" db="EMBL/GenBank/DDBJ databases">
        <title>The Genome Sequence of Sphaeroforma arctica JP610.</title>
        <authorList>
            <consortium name="The Broad Institute Genome Sequencing Platform"/>
            <person name="Russ C."/>
            <person name="Cuomo C."/>
            <person name="Young S.K."/>
            <person name="Zeng Q."/>
            <person name="Gargeya S."/>
            <person name="Alvarado L."/>
            <person name="Berlin A."/>
            <person name="Chapman S.B."/>
            <person name="Chen Z."/>
            <person name="Freedman E."/>
            <person name="Gellesch M."/>
            <person name="Goldberg J."/>
            <person name="Griggs A."/>
            <person name="Gujja S."/>
            <person name="Heilman E."/>
            <person name="Heiman D."/>
            <person name="Howarth C."/>
            <person name="Mehta T."/>
            <person name="Neiman D."/>
            <person name="Pearson M."/>
            <person name="Roberts A."/>
            <person name="Saif S."/>
            <person name="Shea T."/>
            <person name="Shenoy N."/>
            <person name="Sisk P."/>
            <person name="Stolte C."/>
            <person name="Sykes S."/>
            <person name="White J."/>
            <person name="Yandava C."/>
            <person name="Burger G."/>
            <person name="Gray M.W."/>
            <person name="Holland P.W.H."/>
            <person name="King N."/>
            <person name="Lang F.B.F."/>
            <person name="Roger A.J."/>
            <person name="Ruiz-Trillo I."/>
            <person name="Haas B."/>
            <person name="Nusbaum C."/>
            <person name="Birren B."/>
        </authorList>
    </citation>
    <scope>NUCLEOTIDE SEQUENCE [LARGE SCALE GENOMIC DNA]</scope>
    <source>
        <strain evidence="2 3">JP610</strain>
    </source>
</reference>
<dbReference type="EMBL" id="KQ241598">
    <property type="protein sequence ID" value="KNC87797.1"/>
    <property type="molecule type" value="Genomic_DNA"/>
</dbReference>
<name>A0A0L0GFJ2_9EUKA</name>
<dbReference type="AlphaFoldDB" id="A0A0L0GFJ2"/>
<dbReference type="GeneID" id="25900558"/>
<keyword evidence="1" id="KW-0812">Transmembrane</keyword>
<organism evidence="2 3">
    <name type="scientific">Sphaeroforma arctica JP610</name>
    <dbReference type="NCBI Taxonomy" id="667725"/>
    <lineage>
        <taxon>Eukaryota</taxon>
        <taxon>Ichthyosporea</taxon>
        <taxon>Ichthyophonida</taxon>
        <taxon>Sphaeroforma</taxon>
    </lineage>
</organism>
<dbReference type="Proteomes" id="UP000054560">
    <property type="component" value="Unassembled WGS sequence"/>
</dbReference>